<gene>
    <name evidence="1" type="ORF">Pla144_36980</name>
</gene>
<dbReference type="Proteomes" id="UP000318437">
    <property type="component" value="Unassembled WGS sequence"/>
</dbReference>
<sequence>MAKGEDLASLRTSQTTKHQPLTTNIFMTADRTARQCDFGRMLVAGKMLLAAMVWLSSGTWVSAAEKSAHWHHAGAMPPGAIGRQRLLRGGALSGACQPVEIRAPHGARIAPAAGTSFLEGAPDRLLVGLAIGPVYRFRVTEIPEHPGLEVFPSVEMIDRLYPPPGQALRFPVPIELTLDELLQAAEGRFITRVIYLEDPLLAPAIARDGEQLPWVEARPGDDPLVMADHLGRPLAILRMGGRVPENSMSDAGFTYGSPQAIVLDQPPVEFDHGAEETLIVPEADVQPLP</sequence>
<name>A0A5C6CF58_9BACT</name>
<dbReference type="EMBL" id="SJPS01000006">
    <property type="protein sequence ID" value="TWU23523.1"/>
    <property type="molecule type" value="Genomic_DNA"/>
</dbReference>
<dbReference type="AlphaFoldDB" id="A0A5C6CF58"/>
<evidence type="ECO:0000313" key="2">
    <source>
        <dbReference type="Proteomes" id="UP000318437"/>
    </source>
</evidence>
<organism evidence="1 2">
    <name type="scientific">Bythopirellula polymerisocia</name>
    <dbReference type="NCBI Taxonomy" id="2528003"/>
    <lineage>
        <taxon>Bacteria</taxon>
        <taxon>Pseudomonadati</taxon>
        <taxon>Planctomycetota</taxon>
        <taxon>Planctomycetia</taxon>
        <taxon>Pirellulales</taxon>
        <taxon>Lacipirellulaceae</taxon>
        <taxon>Bythopirellula</taxon>
    </lineage>
</organism>
<reference evidence="1 2" key="1">
    <citation type="submission" date="2019-02" db="EMBL/GenBank/DDBJ databases">
        <title>Deep-cultivation of Planctomycetes and their phenomic and genomic characterization uncovers novel biology.</title>
        <authorList>
            <person name="Wiegand S."/>
            <person name="Jogler M."/>
            <person name="Boedeker C."/>
            <person name="Pinto D."/>
            <person name="Vollmers J."/>
            <person name="Rivas-Marin E."/>
            <person name="Kohn T."/>
            <person name="Peeters S.H."/>
            <person name="Heuer A."/>
            <person name="Rast P."/>
            <person name="Oberbeckmann S."/>
            <person name="Bunk B."/>
            <person name="Jeske O."/>
            <person name="Meyerdierks A."/>
            <person name="Storesund J.E."/>
            <person name="Kallscheuer N."/>
            <person name="Luecker S."/>
            <person name="Lage O.M."/>
            <person name="Pohl T."/>
            <person name="Merkel B.J."/>
            <person name="Hornburger P."/>
            <person name="Mueller R.-W."/>
            <person name="Bruemmer F."/>
            <person name="Labrenz M."/>
            <person name="Spormann A.M."/>
            <person name="Op Den Camp H."/>
            <person name="Overmann J."/>
            <person name="Amann R."/>
            <person name="Jetten M.S.M."/>
            <person name="Mascher T."/>
            <person name="Medema M.H."/>
            <person name="Devos D.P."/>
            <person name="Kaster A.-K."/>
            <person name="Ovreas L."/>
            <person name="Rohde M."/>
            <person name="Galperin M.Y."/>
            <person name="Jogler C."/>
        </authorList>
    </citation>
    <scope>NUCLEOTIDE SEQUENCE [LARGE SCALE GENOMIC DNA]</scope>
    <source>
        <strain evidence="1 2">Pla144</strain>
    </source>
</reference>
<keyword evidence="2" id="KW-1185">Reference proteome</keyword>
<proteinExistence type="predicted"/>
<comment type="caution">
    <text evidence="1">The sequence shown here is derived from an EMBL/GenBank/DDBJ whole genome shotgun (WGS) entry which is preliminary data.</text>
</comment>
<evidence type="ECO:0000313" key="1">
    <source>
        <dbReference type="EMBL" id="TWU23523.1"/>
    </source>
</evidence>
<protein>
    <submittedName>
        <fullName evidence="1">Uncharacterized protein</fullName>
    </submittedName>
</protein>
<accession>A0A5C6CF58</accession>